<feature type="signal peptide" evidence="1">
    <location>
        <begin position="1"/>
        <end position="21"/>
    </location>
</feature>
<dbReference type="PANTHER" id="PTHR30024">
    <property type="entry name" value="ALIPHATIC SULFONATES-BINDING PROTEIN-RELATED"/>
    <property type="match status" value="1"/>
</dbReference>
<dbReference type="STRING" id="137733.SAMN05421767_10759"/>
<evidence type="ECO:0000313" key="3">
    <source>
        <dbReference type="Proteomes" id="UP000198556"/>
    </source>
</evidence>
<dbReference type="Gene3D" id="3.40.190.10">
    <property type="entry name" value="Periplasmic binding protein-like II"/>
    <property type="match status" value="2"/>
</dbReference>
<dbReference type="AlphaFoldDB" id="A0A1H9J2Y8"/>
<dbReference type="EMBL" id="FOGF01000007">
    <property type="protein sequence ID" value="SEQ80975.1"/>
    <property type="molecule type" value="Genomic_DNA"/>
</dbReference>
<accession>A0A1H9J2Y8</accession>
<keyword evidence="1" id="KW-0732">Signal</keyword>
<evidence type="ECO:0000256" key="1">
    <source>
        <dbReference type="SAM" id="SignalP"/>
    </source>
</evidence>
<feature type="chain" id="PRO_5039582101" evidence="1">
    <location>
        <begin position="22"/>
        <end position="336"/>
    </location>
</feature>
<dbReference type="PROSITE" id="PS51257">
    <property type="entry name" value="PROKAR_LIPOPROTEIN"/>
    <property type="match status" value="1"/>
</dbReference>
<evidence type="ECO:0000313" key="2">
    <source>
        <dbReference type="EMBL" id="SEQ80975.1"/>
    </source>
</evidence>
<dbReference type="InterPro" id="IPR027024">
    <property type="entry name" value="UCP027386_ABC_sbc_TM0202"/>
</dbReference>
<dbReference type="SUPFAM" id="SSF53850">
    <property type="entry name" value="Periplasmic binding protein-like II"/>
    <property type="match status" value="1"/>
</dbReference>
<keyword evidence="3" id="KW-1185">Reference proteome</keyword>
<reference evidence="2 3" key="1">
    <citation type="submission" date="2016-10" db="EMBL/GenBank/DDBJ databases">
        <authorList>
            <person name="de Groot N.N."/>
        </authorList>
    </citation>
    <scope>NUCLEOTIDE SEQUENCE [LARGE SCALE GENOMIC DNA]</scope>
    <source>
        <strain evidence="2 3">DSM 15827</strain>
    </source>
</reference>
<organism evidence="2 3">
    <name type="scientific">Granulicatella balaenopterae</name>
    <dbReference type="NCBI Taxonomy" id="137733"/>
    <lineage>
        <taxon>Bacteria</taxon>
        <taxon>Bacillati</taxon>
        <taxon>Bacillota</taxon>
        <taxon>Bacilli</taxon>
        <taxon>Lactobacillales</taxon>
        <taxon>Carnobacteriaceae</taxon>
        <taxon>Granulicatella</taxon>
    </lineage>
</organism>
<dbReference type="OrthoDB" id="9815602at2"/>
<gene>
    <name evidence="2" type="ORF">SAMN05421767_10759</name>
</gene>
<dbReference type="PANTHER" id="PTHR30024:SF46">
    <property type="entry name" value="ABC TRANSPORTER, SUBSTRATE-BINDING LIPOPROTEIN"/>
    <property type="match status" value="1"/>
</dbReference>
<dbReference type="RefSeq" id="WP_089746179.1">
    <property type="nucleotide sequence ID" value="NZ_FOGF01000007.1"/>
</dbReference>
<dbReference type="Proteomes" id="UP000198556">
    <property type="component" value="Unassembled WGS sequence"/>
</dbReference>
<sequence length="336" mass="37271">MKKKFLLIITTLMTIFLVACSNQSTTTTEESDSSQATTEVIEPTIVKVGIPPAPPALPILKMIEDNALGDEVKLEYELWDQGEKLVAMVQQDDFDMFAFPLTFAAKLNNKGIDIKLMNVNTWGVGYVLTNDKDFTSWDQLRGKTLYVTIKGSPLDAYTQYFLKENGLEPGTDVTIQYASPIEIGSLLISGEAEYGVAIEPQATRALMQNSELVRAMSLNEEYQKVANTTEKIPTAGFGAKGSFIEENPELAVKIQDEYAKAITWINEHPEEAGSLAEKYLSLKQPLVTKAIPNMGLEFKSAKDAKSELENMYKILENVNPKLIGGQLPSDSLYYEQ</sequence>
<name>A0A1H9J2Y8_9LACT</name>
<dbReference type="Pfam" id="PF13379">
    <property type="entry name" value="NMT1_2"/>
    <property type="match status" value="1"/>
</dbReference>
<proteinExistence type="predicted"/>
<dbReference type="PIRSF" id="PIRSF027386">
    <property type="entry name" value="UCP027386_ABC_sbc_TM0202"/>
    <property type="match status" value="1"/>
</dbReference>
<protein>
    <submittedName>
        <fullName evidence="2">NitT/TauT family transport system substrate-binding protein</fullName>
    </submittedName>
</protein>